<dbReference type="Gene3D" id="3.40.30.10">
    <property type="entry name" value="Glutaredoxin"/>
    <property type="match status" value="1"/>
</dbReference>
<feature type="signal peptide" evidence="1">
    <location>
        <begin position="1"/>
        <end position="18"/>
    </location>
</feature>
<organism evidence="3 4">
    <name type="scientific">Dyella jejuensis</name>
    <dbReference type="NCBI Taxonomy" id="1432009"/>
    <lineage>
        <taxon>Bacteria</taxon>
        <taxon>Pseudomonadati</taxon>
        <taxon>Pseudomonadota</taxon>
        <taxon>Gammaproteobacteria</taxon>
        <taxon>Lysobacterales</taxon>
        <taxon>Rhodanobacteraceae</taxon>
        <taxon>Dyella</taxon>
    </lineage>
</organism>
<dbReference type="InterPro" id="IPR000866">
    <property type="entry name" value="AhpC/TSA"/>
</dbReference>
<reference evidence="3 4" key="1">
    <citation type="submission" date="2020-10" db="EMBL/GenBank/DDBJ databases">
        <title>Phylogeny of dyella-like bacteria.</title>
        <authorList>
            <person name="Fu J."/>
        </authorList>
    </citation>
    <scope>NUCLEOTIDE SEQUENCE [LARGE SCALE GENOMIC DNA]</scope>
    <source>
        <strain evidence="3 4">JP1</strain>
    </source>
</reference>
<gene>
    <name evidence="3" type="ORF">ISP15_12230</name>
</gene>
<dbReference type="PROSITE" id="PS51352">
    <property type="entry name" value="THIOREDOXIN_2"/>
    <property type="match status" value="1"/>
</dbReference>
<feature type="domain" description="Thioredoxin" evidence="2">
    <location>
        <begin position="95"/>
        <end position="236"/>
    </location>
</feature>
<dbReference type="RefSeq" id="WP_404547711.1">
    <property type="nucleotide sequence ID" value="NZ_JADIKJ010000013.1"/>
</dbReference>
<proteinExistence type="predicted"/>
<dbReference type="PANTHER" id="PTHR42852:SF18">
    <property type="entry name" value="CHROMOSOME UNDETERMINED SCAFFOLD_47, WHOLE GENOME SHOTGUN SEQUENCE"/>
    <property type="match status" value="1"/>
</dbReference>
<feature type="chain" id="PRO_5046795491" evidence="1">
    <location>
        <begin position="19"/>
        <end position="239"/>
    </location>
</feature>
<evidence type="ECO:0000256" key="1">
    <source>
        <dbReference type="SAM" id="SignalP"/>
    </source>
</evidence>
<dbReference type="InterPro" id="IPR013766">
    <property type="entry name" value="Thioredoxin_domain"/>
</dbReference>
<dbReference type="EMBL" id="JADIKJ010000013">
    <property type="protein sequence ID" value="MFK2901107.1"/>
    <property type="molecule type" value="Genomic_DNA"/>
</dbReference>
<evidence type="ECO:0000313" key="3">
    <source>
        <dbReference type="EMBL" id="MFK2901107.1"/>
    </source>
</evidence>
<dbReference type="InterPro" id="IPR036249">
    <property type="entry name" value="Thioredoxin-like_sf"/>
</dbReference>
<dbReference type="Pfam" id="PF00578">
    <property type="entry name" value="AhpC-TSA"/>
    <property type="match status" value="1"/>
</dbReference>
<dbReference type="SUPFAM" id="SSF52833">
    <property type="entry name" value="Thioredoxin-like"/>
    <property type="match status" value="1"/>
</dbReference>
<keyword evidence="1" id="KW-0732">Signal</keyword>
<evidence type="ECO:0000259" key="2">
    <source>
        <dbReference type="PROSITE" id="PS51352"/>
    </source>
</evidence>
<evidence type="ECO:0000313" key="4">
    <source>
        <dbReference type="Proteomes" id="UP001620461"/>
    </source>
</evidence>
<keyword evidence="4" id="KW-1185">Reference proteome</keyword>
<dbReference type="InterPro" id="IPR050553">
    <property type="entry name" value="Thioredoxin_ResA/DsbE_sf"/>
</dbReference>
<dbReference type="PANTHER" id="PTHR42852">
    <property type="entry name" value="THIOL:DISULFIDE INTERCHANGE PROTEIN DSBE"/>
    <property type="match status" value="1"/>
</dbReference>
<accession>A0ABW8JJ18</accession>
<protein>
    <submittedName>
        <fullName evidence="3">TlpA family protein disulfide reductase</fullName>
    </submittedName>
</protein>
<sequence>MRRLILLLLICLAASTRAASSSQDEQHFVASLHVGNAPRVRYLDADGRPLDYTAFALQLHRGSHYSITGDSHAGMAMLRLRPPGAGPGQPGRFAFGRGAVFPPFALPSWQGGMRRLDDFRGHYILISFFFAECAPCMAEVPTLNAYAREHGDMDFIAITYEDAATAHRFVNDHGLTWRVLYDAQALTDTLGIGIYPTLMLVDPSGHVAGAAVGMSMHDDSAKRLADLRGWIAQWKRATQ</sequence>
<name>A0ABW8JJ18_9GAMM</name>
<dbReference type="CDD" id="cd02966">
    <property type="entry name" value="TlpA_like_family"/>
    <property type="match status" value="1"/>
</dbReference>
<dbReference type="Proteomes" id="UP001620461">
    <property type="component" value="Unassembled WGS sequence"/>
</dbReference>
<comment type="caution">
    <text evidence="3">The sequence shown here is derived from an EMBL/GenBank/DDBJ whole genome shotgun (WGS) entry which is preliminary data.</text>
</comment>